<feature type="compositionally biased region" description="Basic and acidic residues" evidence="1">
    <location>
        <begin position="77"/>
        <end position="93"/>
    </location>
</feature>
<proteinExistence type="predicted"/>
<reference evidence="3" key="1">
    <citation type="submission" date="2016-10" db="EMBL/GenBank/DDBJ databases">
        <authorList>
            <person name="Varghese N."/>
            <person name="Submissions S."/>
        </authorList>
    </citation>
    <scope>NUCLEOTIDE SEQUENCE [LARGE SCALE GENOMIC DNA]</scope>
    <source>
        <strain evidence="3">DSM 21743</strain>
    </source>
</reference>
<feature type="compositionally biased region" description="Low complexity" evidence="1">
    <location>
        <begin position="23"/>
        <end position="44"/>
    </location>
</feature>
<evidence type="ECO:0000313" key="3">
    <source>
        <dbReference type="Proteomes" id="UP000198825"/>
    </source>
</evidence>
<feature type="compositionally biased region" description="Low complexity" evidence="1">
    <location>
        <begin position="63"/>
        <end position="74"/>
    </location>
</feature>
<evidence type="ECO:0000256" key="1">
    <source>
        <dbReference type="SAM" id="MobiDB-lite"/>
    </source>
</evidence>
<sequence length="113" mass="11232">MGVFDKVRDVAEKITGSDDEGPAKGSPAAAAGGSVGSAPQGQPGEASSGGSSRENPQAAFGGADAVPATPDATPSVRLDEGGEDKPKHEDVRSENISSSAPSENVPNSERDDV</sequence>
<protein>
    <submittedName>
        <fullName evidence="2">Uncharacterized protein</fullName>
    </submittedName>
</protein>
<feature type="compositionally biased region" description="Polar residues" evidence="1">
    <location>
        <begin position="94"/>
        <end position="107"/>
    </location>
</feature>
<evidence type="ECO:0000313" key="2">
    <source>
        <dbReference type="EMBL" id="SDV02570.1"/>
    </source>
</evidence>
<feature type="region of interest" description="Disordered" evidence="1">
    <location>
        <begin position="1"/>
        <end position="113"/>
    </location>
</feature>
<dbReference type="RefSeq" id="WP_091077723.1">
    <property type="nucleotide sequence ID" value="NZ_LT629799.1"/>
</dbReference>
<accession>A0A1H2NAV1</accession>
<feature type="compositionally biased region" description="Basic and acidic residues" evidence="1">
    <location>
        <begin position="1"/>
        <end position="16"/>
    </location>
</feature>
<organism evidence="2 3">
    <name type="scientific">Microlunatus sagamiharensis</name>
    <dbReference type="NCBI Taxonomy" id="546874"/>
    <lineage>
        <taxon>Bacteria</taxon>
        <taxon>Bacillati</taxon>
        <taxon>Actinomycetota</taxon>
        <taxon>Actinomycetes</taxon>
        <taxon>Propionibacteriales</taxon>
        <taxon>Propionibacteriaceae</taxon>
        <taxon>Microlunatus</taxon>
    </lineage>
</organism>
<dbReference type="AlphaFoldDB" id="A0A1H2NAV1"/>
<gene>
    <name evidence="2" type="ORF">SAMN04488544_3658</name>
</gene>
<dbReference type="Proteomes" id="UP000198825">
    <property type="component" value="Chromosome I"/>
</dbReference>
<dbReference type="STRING" id="546874.SAMN04488544_3658"/>
<keyword evidence="3" id="KW-1185">Reference proteome</keyword>
<name>A0A1H2NAV1_9ACTN</name>
<dbReference type="OrthoDB" id="9858627at2"/>
<dbReference type="EMBL" id="LT629799">
    <property type="protein sequence ID" value="SDV02570.1"/>
    <property type="molecule type" value="Genomic_DNA"/>
</dbReference>